<dbReference type="InterPro" id="IPR027417">
    <property type="entry name" value="P-loop_NTPase"/>
</dbReference>
<evidence type="ECO:0000256" key="6">
    <source>
        <dbReference type="ARBA" id="ARBA00022989"/>
    </source>
</evidence>
<sequence length="598" mass="63900">MWSDKEPAPAATGAAEPPKADWLRELLEPLRPAYRQALTLGLLINLIAVGSAVYALQVYDRVVAHAGYSSLVALTVGMFIAIAFDHVLRAGRAQLLQRVGVRIEAQIARRAFQRLMNLPALVLESRPPAYWQTVFRDIELVRATCAGATALLLIDLPFLFLSLALLAVIAWPLLPLALVTIAAFMVLAWRSGRVTRSAAEAERAKLIGRDAAIAELAGARLLLKTAGAGATAHARWEQQYAAWMDESLTRSRASDHYRDIAHGMTTINSVVTTGFGALAILANLMTMGALIAANILAGRMVAPLVQLVGQWQSIGQFMAARKRLDALFATAQDRSETGIALPRPQGALRLDGAGFTYPRSTQPQLQALSGQIGPFGLHAVIGANGSGKSTLLKLLRGLYAPSEGRVLLDEGDLAQFSQADLSRWIGYLPQQVQLVSGSIRDNIALAEPGIDDELVIAAARRAGAHDFIMALPDGYATEVGEGGGRFSGGERKRIAIAQVLLRDPPVLLLDEPTADLDHEAEQAFLQTLRALAADHTVVAVTHSIAVLNQCNGVVLLDKGRISAAGPARQVLAALAAQRAKPAAQPAQHKQPDPHLENA</sequence>
<feature type="transmembrane region" description="Helical" evidence="9">
    <location>
        <begin position="274"/>
        <end position="297"/>
    </location>
</feature>
<feature type="region of interest" description="Disordered" evidence="8">
    <location>
        <begin position="576"/>
        <end position="598"/>
    </location>
</feature>
<dbReference type="InterPro" id="IPR011527">
    <property type="entry name" value="ABC1_TM_dom"/>
</dbReference>
<dbReference type="PROSITE" id="PS00211">
    <property type="entry name" value="ABC_TRANSPORTER_1"/>
    <property type="match status" value="1"/>
</dbReference>
<evidence type="ECO:0000256" key="1">
    <source>
        <dbReference type="ARBA" id="ARBA00004651"/>
    </source>
</evidence>
<dbReference type="InterPro" id="IPR017871">
    <property type="entry name" value="ABC_transporter-like_CS"/>
</dbReference>
<feature type="transmembrane region" description="Helical" evidence="9">
    <location>
        <begin position="169"/>
        <end position="189"/>
    </location>
</feature>
<dbReference type="InterPro" id="IPR036640">
    <property type="entry name" value="ABC1_TM_sf"/>
</dbReference>
<dbReference type="PANTHER" id="PTHR24221:SF248">
    <property type="entry name" value="ABC TRANSPORTER TRANSMEMBRANE REGION"/>
    <property type="match status" value="1"/>
</dbReference>
<dbReference type="RefSeq" id="WP_394476435.1">
    <property type="nucleotide sequence ID" value="NZ_JBIGHV010000002.1"/>
</dbReference>
<evidence type="ECO:0000256" key="9">
    <source>
        <dbReference type="SAM" id="Phobius"/>
    </source>
</evidence>
<dbReference type="Pfam" id="PF00664">
    <property type="entry name" value="ABC_membrane"/>
    <property type="match status" value="1"/>
</dbReference>
<dbReference type="InterPro" id="IPR003593">
    <property type="entry name" value="AAA+_ATPase"/>
</dbReference>
<evidence type="ECO:0000259" key="10">
    <source>
        <dbReference type="PROSITE" id="PS50893"/>
    </source>
</evidence>
<dbReference type="Gene3D" id="3.40.50.300">
    <property type="entry name" value="P-loop containing nucleotide triphosphate hydrolases"/>
    <property type="match status" value="1"/>
</dbReference>
<dbReference type="Pfam" id="PF00005">
    <property type="entry name" value="ABC_tran"/>
    <property type="match status" value="1"/>
</dbReference>
<name>A0ABW7EXU5_9BURK</name>
<feature type="transmembrane region" description="Helical" evidence="9">
    <location>
        <begin position="37"/>
        <end position="56"/>
    </location>
</feature>
<keyword evidence="7 9" id="KW-0472">Membrane</keyword>
<evidence type="ECO:0000256" key="7">
    <source>
        <dbReference type="ARBA" id="ARBA00023136"/>
    </source>
</evidence>
<feature type="domain" description="ABC transporter" evidence="10">
    <location>
        <begin position="348"/>
        <end position="583"/>
    </location>
</feature>
<keyword evidence="3 9" id="KW-0812">Transmembrane</keyword>
<dbReference type="EMBL" id="JBIGHV010000002">
    <property type="protein sequence ID" value="MFG6429184.1"/>
    <property type="molecule type" value="Genomic_DNA"/>
</dbReference>
<evidence type="ECO:0000256" key="2">
    <source>
        <dbReference type="ARBA" id="ARBA00022475"/>
    </source>
</evidence>
<dbReference type="InterPro" id="IPR039421">
    <property type="entry name" value="Type_1_exporter"/>
</dbReference>
<evidence type="ECO:0000256" key="4">
    <source>
        <dbReference type="ARBA" id="ARBA00022741"/>
    </source>
</evidence>
<evidence type="ECO:0000259" key="11">
    <source>
        <dbReference type="PROSITE" id="PS50929"/>
    </source>
</evidence>
<comment type="caution">
    <text evidence="12">The sequence shown here is derived from an EMBL/GenBank/DDBJ whole genome shotgun (WGS) entry which is preliminary data.</text>
</comment>
<keyword evidence="5" id="KW-0067">ATP-binding</keyword>
<accession>A0ABW7EXU5</accession>
<proteinExistence type="predicted"/>
<dbReference type="PANTHER" id="PTHR24221">
    <property type="entry name" value="ATP-BINDING CASSETTE SUB-FAMILY B"/>
    <property type="match status" value="1"/>
</dbReference>
<feature type="compositionally biased region" description="Basic and acidic residues" evidence="8">
    <location>
        <begin position="589"/>
        <end position="598"/>
    </location>
</feature>
<dbReference type="PROSITE" id="PS50893">
    <property type="entry name" value="ABC_TRANSPORTER_2"/>
    <property type="match status" value="1"/>
</dbReference>
<keyword evidence="13" id="KW-1185">Reference proteome</keyword>
<evidence type="ECO:0000313" key="13">
    <source>
        <dbReference type="Proteomes" id="UP001606210"/>
    </source>
</evidence>
<reference evidence="12 13" key="1">
    <citation type="submission" date="2024-08" db="EMBL/GenBank/DDBJ databases">
        <authorList>
            <person name="Lu H."/>
        </authorList>
    </citation>
    <scope>NUCLEOTIDE SEQUENCE [LARGE SCALE GENOMIC DNA]</scope>
    <source>
        <strain evidence="12 13">LYH14W</strain>
    </source>
</reference>
<feature type="domain" description="ABC transmembrane type-1" evidence="11">
    <location>
        <begin position="37"/>
        <end position="316"/>
    </location>
</feature>
<evidence type="ECO:0000256" key="8">
    <source>
        <dbReference type="SAM" id="MobiDB-lite"/>
    </source>
</evidence>
<gene>
    <name evidence="12" type="ORF">ACG00Y_04635</name>
</gene>
<organism evidence="12 13">
    <name type="scientific">Pelomonas parva</name>
    <dbReference type="NCBI Taxonomy" id="3299032"/>
    <lineage>
        <taxon>Bacteria</taxon>
        <taxon>Pseudomonadati</taxon>
        <taxon>Pseudomonadota</taxon>
        <taxon>Betaproteobacteria</taxon>
        <taxon>Burkholderiales</taxon>
        <taxon>Sphaerotilaceae</taxon>
        <taxon>Roseateles</taxon>
    </lineage>
</organism>
<dbReference type="SUPFAM" id="SSF90123">
    <property type="entry name" value="ABC transporter transmembrane region"/>
    <property type="match status" value="1"/>
</dbReference>
<protein>
    <submittedName>
        <fullName evidence="12">Peptidase domain-containing ABC transporter</fullName>
    </submittedName>
</protein>
<dbReference type="Gene3D" id="1.20.1560.10">
    <property type="entry name" value="ABC transporter type 1, transmembrane domain"/>
    <property type="match status" value="1"/>
</dbReference>
<feature type="compositionally biased region" description="Low complexity" evidence="8">
    <location>
        <begin position="576"/>
        <end position="588"/>
    </location>
</feature>
<keyword evidence="4" id="KW-0547">Nucleotide-binding</keyword>
<keyword evidence="6 9" id="KW-1133">Transmembrane helix</keyword>
<dbReference type="Proteomes" id="UP001606210">
    <property type="component" value="Unassembled WGS sequence"/>
</dbReference>
<dbReference type="PROSITE" id="PS50929">
    <property type="entry name" value="ABC_TM1F"/>
    <property type="match status" value="1"/>
</dbReference>
<dbReference type="SUPFAM" id="SSF52540">
    <property type="entry name" value="P-loop containing nucleoside triphosphate hydrolases"/>
    <property type="match status" value="1"/>
</dbReference>
<comment type="subcellular location">
    <subcellularLocation>
        <location evidence="1">Cell membrane</location>
        <topology evidence="1">Multi-pass membrane protein</topology>
    </subcellularLocation>
</comment>
<keyword evidence="2" id="KW-1003">Cell membrane</keyword>
<dbReference type="InterPro" id="IPR003439">
    <property type="entry name" value="ABC_transporter-like_ATP-bd"/>
</dbReference>
<evidence type="ECO:0000313" key="12">
    <source>
        <dbReference type="EMBL" id="MFG6429184.1"/>
    </source>
</evidence>
<dbReference type="SMART" id="SM00382">
    <property type="entry name" value="AAA"/>
    <property type="match status" value="1"/>
</dbReference>
<evidence type="ECO:0000256" key="5">
    <source>
        <dbReference type="ARBA" id="ARBA00022840"/>
    </source>
</evidence>
<evidence type="ECO:0000256" key="3">
    <source>
        <dbReference type="ARBA" id="ARBA00022692"/>
    </source>
</evidence>
<feature type="transmembrane region" description="Helical" evidence="9">
    <location>
        <begin position="68"/>
        <end position="88"/>
    </location>
</feature>